<evidence type="ECO:0000313" key="2">
    <source>
        <dbReference type="Proteomes" id="UP000789860"/>
    </source>
</evidence>
<sequence>MNNHPNPFTPSLNIQTNLLRTEQPNPVIQIFEPGVYIPLENLNLYDSTYNNSFISIQNDRGYHSDSQLPSTDPVDVDNGYLSDSQYITPQLPYDFFSINSQLLQTSSNETNDDFSDYLSDNYESSLSASPQSPYPFYSNINAIRPLELDSQPVRRERRKKYVTTACSNCRASHAKCSNDFPCERCKEKGISDSCKFTENKRRGRKPRSTPSTPEPTTPDSFYVRNNANTLNIYEQFTNSMN</sequence>
<keyword evidence="2" id="KW-1185">Reference proteome</keyword>
<accession>A0ACA9L6I6</accession>
<protein>
    <submittedName>
        <fullName evidence="1">7845_t:CDS:1</fullName>
    </submittedName>
</protein>
<organism evidence="1 2">
    <name type="scientific">Scutellospora calospora</name>
    <dbReference type="NCBI Taxonomy" id="85575"/>
    <lineage>
        <taxon>Eukaryota</taxon>
        <taxon>Fungi</taxon>
        <taxon>Fungi incertae sedis</taxon>
        <taxon>Mucoromycota</taxon>
        <taxon>Glomeromycotina</taxon>
        <taxon>Glomeromycetes</taxon>
        <taxon>Diversisporales</taxon>
        <taxon>Gigasporaceae</taxon>
        <taxon>Scutellospora</taxon>
    </lineage>
</organism>
<dbReference type="EMBL" id="CAJVPM010004402">
    <property type="protein sequence ID" value="CAG8512682.1"/>
    <property type="molecule type" value="Genomic_DNA"/>
</dbReference>
<name>A0ACA9L6I6_9GLOM</name>
<gene>
    <name evidence="1" type="ORF">SCALOS_LOCUS3728</name>
</gene>
<dbReference type="Proteomes" id="UP000789860">
    <property type="component" value="Unassembled WGS sequence"/>
</dbReference>
<comment type="caution">
    <text evidence="1">The sequence shown here is derived from an EMBL/GenBank/DDBJ whole genome shotgun (WGS) entry which is preliminary data.</text>
</comment>
<reference evidence="1" key="1">
    <citation type="submission" date="2021-06" db="EMBL/GenBank/DDBJ databases">
        <authorList>
            <person name="Kallberg Y."/>
            <person name="Tangrot J."/>
            <person name="Rosling A."/>
        </authorList>
    </citation>
    <scope>NUCLEOTIDE SEQUENCE</scope>
    <source>
        <strain evidence="1">AU212A</strain>
    </source>
</reference>
<proteinExistence type="predicted"/>
<evidence type="ECO:0000313" key="1">
    <source>
        <dbReference type="EMBL" id="CAG8512682.1"/>
    </source>
</evidence>